<accession>A0AAW5EPG0</accession>
<organism evidence="1 2">
    <name type="scientific">Novacetimonas hansenii</name>
    <name type="common">Komagataeibacter hansenii</name>
    <dbReference type="NCBI Taxonomy" id="436"/>
    <lineage>
        <taxon>Bacteria</taxon>
        <taxon>Pseudomonadati</taxon>
        <taxon>Pseudomonadota</taxon>
        <taxon>Alphaproteobacteria</taxon>
        <taxon>Acetobacterales</taxon>
        <taxon>Acetobacteraceae</taxon>
        <taxon>Novacetimonas</taxon>
    </lineage>
</organism>
<dbReference type="Proteomes" id="UP001202887">
    <property type="component" value="Unassembled WGS sequence"/>
</dbReference>
<sequence length="73" mass="8497">MLWSSLPDVELSRQVGYETELFAQNDDARHQEVARLVVDRQALRDRVMELVENWNAVQCAPRAQVTPFVGERR</sequence>
<evidence type="ECO:0000313" key="1">
    <source>
        <dbReference type="EMBL" id="MCJ8352687.1"/>
    </source>
</evidence>
<name>A0AAW5EPG0_NOVHA</name>
<gene>
    <name evidence="1" type="ORF">K1W68_01525</name>
</gene>
<dbReference type="EMBL" id="JAIBCX010000003">
    <property type="protein sequence ID" value="MCJ8352687.1"/>
    <property type="molecule type" value="Genomic_DNA"/>
</dbReference>
<evidence type="ECO:0000313" key="2">
    <source>
        <dbReference type="Proteomes" id="UP001202887"/>
    </source>
</evidence>
<reference evidence="1" key="1">
    <citation type="journal article" date="2021" name="Polymers (Basel)">
        <title>Highly Stretchable Bacterial Cellulose Produced by Komagataeibacter hansenii SI1.</title>
        <authorList>
            <person name="Cielecka I."/>
            <person name="Ryngajllo M."/>
            <person name="Maniukiewicz W."/>
            <person name="Bielecki S."/>
        </authorList>
    </citation>
    <scope>NUCLEOTIDE SEQUENCE</scope>
    <source>
        <strain evidence="1">SI1</strain>
    </source>
</reference>
<protein>
    <submittedName>
        <fullName evidence="1">Uncharacterized protein</fullName>
    </submittedName>
</protein>
<comment type="caution">
    <text evidence="1">The sequence shown here is derived from an EMBL/GenBank/DDBJ whole genome shotgun (WGS) entry which is preliminary data.</text>
</comment>
<dbReference type="RefSeq" id="WP_075624900.1">
    <property type="nucleotide sequence ID" value="NZ_CP094848.1"/>
</dbReference>
<dbReference type="AlphaFoldDB" id="A0AAW5EPG0"/>
<proteinExistence type="predicted"/>
<reference evidence="1" key="2">
    <citation type="submission" date="2022-03" db="EMBL/GenBank/DDBJ databases">
        <authorList>
            <person name="Ryngajllo M."/>
            <person name="Jacek P."/>
            <person name="Kubiak K."/>
        </authorList>
    </citation>
    <scope>NUCLEOTIDE SEQUENCE</scope>
    <source>
        <strain evidence="1">SI1</strain>
    </source>
</reference>